<accession>A0A8U0SQR0</accession>
<proteinExistence type="predicted"/>
<keyword evidence="2" id="KW-1133">Transmembrane helix</keyword>
<dbReference type="Proteomes" id="UP000000715">
    <property type="component" value="Unplaced"/>
</dbReference>
<dbReference type="Pfam" id="PF15484">
    <property type="entry name" value="DUF4642"/>
    <property type="match status" value="1"/>
</dbReference>
<evidence type="ECO:0000313" key="4">
    <source>
        <dbReference type="RefSeq" id="XP_004742081.1"/>
    </source>
</evidence>
<dbReference type="RefSeq" id="XP_004742081.1">
    <property type="nucleotide sequence ID" value="XM_004742024.2"/>
</dbReference>
<organism evidence="3 4">
    <name type="scientific">Mustela putorius furo</name>
    <name type="common">European domestic ferret</name>
    <name type="synonym">Mustela furo</name>
    <dbReference type="NCBI Taxonomy" id="9669"/>
    <lineage>
        <taxon>Eukaryota</taxon>
        <taxon>Metazoa</taxon>
        <taxon>Chordata</taxon>
        <taxon>Craniata</taxon>
        <taxon>Vertebrata</taxon>
        <taxon>Euteleostomi</taxon>
        <taxon>Mammalia</taxon>
        <taxon>Eutheria</taxon>
        <taxon>Laurasiatheria</taxon>
        <taxon>Carnivora</taxon>
        <taxon>Caniformia</taxon>
        <taxon>Musteloidea</taxon>
        <taxon>Mustelidae</taxon>
        <taxon>Mustelinae</taxon>
        <taxon>Mustela</taxon>
    </lineage>
</organism>
<feature type="compositionally biased region" description="Basic and acidic residues" evidence="1">
    <location>
        <begin position="95"/>
        <end position="124"/>
    </location>
</feature>
<dbReference type="GeneID" id="101691908"/>
<reference evidence="4" key="1">
    <citation type="submission" date="2025-08" db="UniProtKB">
        <authorList>
            <consortium name="RefSeq"/>
        </authorList>
    </citation>
    <scope>IDENTIFICATION</scope>
    <source>
        <tissue evidence="4">Brain</tissue>
    </source>
</reference>
<dbReference type="InterPro" id="IPR027813">
    <property type="entry name" value="DUF4642"/>
</dbReference>
<sequence length="200" mass="22239">MSFETTAITFFILLLICFICILLLLVVFLYKCFQTKNDEDTEKSPCTNANGGEDCLATNAATAGTDNSGDPEKPVLTQIMDLNGPTRPGILVQRRSKEEVVTPLENKEDVVEKEEDKTEEKEEPTNAEGNGEEVMALSPPKDKDEDLPKPPIPLSTTPSGVENPKRPLKGVTFSREVIVVDLGKEYPTPRSYTREHKERK</sequence>
<feature type="region of interest" description="Disordered" evidence="1">
    <location>
        <begin position="79"/>
        <end position="168"/>
    </location>
</feature>
<dbReference type="KEGG" id="mpuf:101691908"/>
<name>A0A8U0SQR0_MUSPF</name>
<protein>
    <submittedName>
        <fullName evidence="4">Uncharacterized protein C2orf74 homolog</fullName>
    </submittedName>
</protein>
<dbReference type="PANTHER" id="PTHR37882">
    <property type="entry name" value="HYPOTHETICAL PROTEIN LOC690352"/>
    <property type="match status" value="1"/>
</dbReference>
<dbReference type="CTD" id="123522148"/>
<evidence type="ECO:0000256" key="2">
    <source>
        <dbReference type="SAM" id="Phobius"/>
    </source>
</evidence>
<evidence type="ECO:0000256" key="1">
    <source>
        <dbReference type="SAM" id="MobiDB-lite"/>
    </source>
</evidence>
<keyword evidence="3" id="KW-1185">Reference proteome</keyword>
<gene>
    <name evidence="4" type="primary">CUNH2orf74</name>
</gene>
<dbReference type="AlphaFoldDB" id="A0A8U0SQR0"/>
<keyword evidence="2" id="KW-0812">Transmembrane</keyword>
<dbReference type="OrthoDB" id="9836846at2759"/>
<feature type="transmembrane region" description="Helical" evidence="2">
    <location>
        <begin position="6"/>
        <end position="30"/>
    </location>
</feature>
<keyword evidence="2" id="KW-0472">Membrane</keyword>
<evidence type="ECO:0000313" key="3">
    <source>
        <dbReference type="Proteomes" id="UP000000715"/>
    </source>
</evidence>